<feature type="region of interest" description="Disordered" evidence="2">
    <location>
        <begin position="499"/>
        <end position="525"/>
    </location>
</feature>
<keyword evidence="1" id="KW-0862">Zinc</keyword>
<feature type="compositionally biased region" description="Polar residues" evidence="2">
    <location>
        <begin position="1151"/>
        <end position="1172"/>
    </location>
</feature>
<name>A0A7R9CW50_TIMPO</name>
<feature type="region of interest" description="Disordered" evidence="2">
    <location>
        <begin position="843"/>
        <end position="878"/>
    </location>
</feature>
<keyword evidence="1" id="KW-0479">Metal-binding</keyword>
<dbReference type="InterPro" id="IPR013087">
    <property type="entry name" value="Znf_C2H2_type"/>
</dbReference>
<feature type="region of interest" description="Disordered" evidence="2">
    <location>
        <begin position="1124"/>
        <end position="1172"/>
    </location>
</feature>
<feature type="region of interest" description="Disordered" evidence="2">
    <location>
        <begin position="1"/>
        <end position="22"/>
    </location>
</feature>
<evidence type="ECO:0000256" key="1">
    <source>
        <dbReference type="PROSITE-ProRule" id="PRU00042"/>
    </source>
</evidence>
<dbReference type="PROSITE" id="PS00028">
    <property type="entry name" value="ZINC_FINGER_C2H2_1"/>
    <property type="match status" value="2"/>
</dbReference>
<keyword evidence="1" id="KW-0863">Zinc-finger</keyword>
<dbReference type="SMART" id="SM00355">
    <property type="entry name" value="ZnF_C2H2"/>
    <property type="match status" value="3"/>
</dbReference>
<feature type="compositionally biased region" description="Polar residues" evidence="2">
    <location>
        <begin position="1129"/>
        <end position="1143"/>
    </location>
</feature>
<gene>
    <name evidence="4" type="ORF">TPSB3V08_LOCUS4015</name>
</gene>
<feature type="region of interest" description="Disordered" evidence="2">
    <location>
        <begin position="1651"/>
        <end position="1670"/>
    </location>
</feature>
<dbReference type="GO" id="GO:0008270">
    <property type="term" value="F:zinc ion binding"/>
    <property type="evidence" value="ECO:0007669"/>
    <property type="project" value="UniProtKB-KW"/>
</dbReference>
<evidence type="ECO:0000313" key="4">
    <source>
        <dbReference type="EMBL" id="CAD7403379.1"/>
    </source>
</evidence>
<dbReference type="EMBL" id="OD001849">
    <property type="protein sequence ID" value="CAD7403379.1"/>
    <property type="molecule type" value="Genomic_DNA"/>
</dbReference>
<reference evidence="4" key="1">
    <citation type="submission" date="2020-11" db="EMBL/GenBank/DDBJ databases">
        <authorList>
            <person name="Tran Van P."/>
        </authorList>
    </citation>
    <scope>NUCLEOTIDE SEQUENCE</scope>
</reference>
<proteinExistence type="predicted"/>
<dbReference type="PROSITE" id="PS50157">
    <property type="entry name" value="ZINC_FINGER_C2H2_2"/>
    <property type="match status" value="1"/>
</dbReference>
<sequence>MGPTKLSGAQGRKRKKQQEADNIVQAKQWQKLGWVKKVDPSTAALPLQQGIESRPSTSTFLENENFTKISRVNEQLQHKDMTVDRAVSHLTGLKDALQDIRDTGIDVILDEASNICAATSLGIDCFFEEKRVKKRKRLTLEERFPIGDAVSKQTSAPPWDYTPQPYNSIPNFSGETHLNHRQVPVIHNQNIPQFDRKENSLNIPGHDNSNPLAHYSTNNNNSHQSIVRPTALVNCHSNCNACCNHSNRVSHWNVTSDGRYLDNSSSLPKDLPRYPNISSYSHEESKFVGDFASSLNKLSRFSREKANPNHPGFVSPAVEQDHVSPIVNSSAKALNTSSAVSSDSIPVKKGSCATCQDGCQSSCRFFKHQSSVQFPNQDNIHQDQHSISATQENVVRYMGHTALNNATSNQWHMSNRPQTGMWLPNGHYPPFWVQPDNVRMNASGSVSFWGDRNEEISSNISQPMRSSFHGMARYKSHMMNQKVVRLHEAEQKKIQDIARYNEVQRPRYQDSSSNKSEENYQDPGRYHDAHRKAHTVQFHDLPKQSSQTLNYSEAMNKEFAGHSNDGLAPSSTKLQGISRNTITSSELGQGVAAPYPVEQDGTRRYTDISNAHPARSMATHFNTNSQANINFTTGIAQPPSRFSSHVTYTQSKITKTNNYMQCIYPPIETSEKNTNFVPVGSKMAYANSEIVPSNRNQYTSVVKESGSNFEFVTNSVDKNSDVIKYCDSKNSDPGPNYSTLQPCNKMSDSTVLGKTMQVVDCPGLVKTKPYFCNQTLQGSNNFYSDIPRYVQTKVSHSYENLNGSKAYHMFGENNMPANLHSLQQTYQINPIPAQNSSSAITSNVSILPPDKASSDLEDSSYVDEHNPHIYNRSPFEDGTGRYIKKRRSRLKGISKKSQNLHSNKNNQTLRQYLANWDEECDDVTTNPKLPDVVPSNNVEPVLVLDYRSLGNDGLSSLQADVGIGRPADSGLIQMTYQEIDDMNTLNKQSLQNIPEECEHIDGNIGEASLSIQKTSNYVESTLEDSKEKEPLTNTSLPQDCQHLKENTSEVTLSPIEDYSKTNSIISPGVPERDLTLNEQEVLENSANNRVEERKGNIVFHQSAKESLSTTEEHTVHNFETLFSEHSSDSARTNFATGTPSSSVLECPSIGTEDQSPSYSGNQSGLSNKNTNKIPVSDSLLQKSLSTSKNINISNEAIDALLKDCAEFSENILPKLHSQEEVENRCNNVDIDENIDDILQTVNQDNSSTISQNTIFAPINSENKDVVVSENGLRTSAIVSTFVKELEKNKEQTQIQPKRIGFKSEKNTTPTPCHNTFVDSEMGEIPSKSNKLEIKPFSKIVAKQILAPEEETTNLYYTSKEQFITNVEKQDKEAEVNTSTTSQSSFKNEASFENILGDNIINYSNKENLSSIIGKEVDTPVFEVCGKDKPTIHSIELIKNSSPDVIVTGFEDKDKINSSDRGNSTTDLSEKHIVLKEGSKENKECEIKPLKKRSSNSLRVPETCQVCGSHYKDKAEKIEHVKEHLYHCQQCHIAFNSKGKFVRHRSSRHPRTKEQHHCLLCQRTFPTLQRHQLHLSGHLHRHLETAQRRTIHTLFRLFTGNDCPALTPLSEEEASGVSWFPAEGGAIHFYHQAPPLQIAVQDYIWKRRDMGGSADDSNIHEPSHDAGTSTR</sequence>
<evidence type="ECO:0000259" key="3">
    <source>
        <dbReference type="PROSITE" id="PS50157"/>
    </source>
</evidence>
<feature type="domain" description="C2H2-type" evidence="3">
    <location>
        <begin position="1525"/>
        <end position="1553"/>
    </location>
</feature>
<evidence type="ECO:0000256" key="2">
    <source>
        <dbReference type="SAM" id="MobiDB-lite"/>
    </source>
</evidence>
<protein>
    <recommendedName>
        <fullName evidence="3">C2H2-type domain-containing protein</fullName>
    </recommendedName>
</protein>
<accession>A0A7R9CW50</accession>
<organism evidence="4">
    <name type="scientific">Timema poppense</name>
    <name type="common">Walking stick</name>
    <dbReference type="NCBI Taxonomy" id="170557"/>
    <lineage>
        <taxon>Eukaryota</taxon>
        <taxon>Metazoa</taxon>
        <taxon>Ecdysozoa</taxon>
        <taxon>Arthropoda</taxon>
        <taxon>Hexapoda</taxon>
        <taxon>Insecta</taxon>
        <taxon>Pterygota</taxon>
        <taxon>Neoptera</taxon>
        <taxon>Polyneoptera</taxon>
        <taxon>Phasmatodea</taxon>
        <taxon>Timematodea</taxon>
        <taxon>Timematoidea</taxon>
        <taxon>Timematidae</taxon>
        <taxon>Timema</taxon>
    </lineage>
</organism>